<evidence type="ECO:0000256" key="1">
    <source>
        <dbReference type="SAM" id="MobiDB-lite"/>
    </source>
</evidence>
<dbReference type="OrthoDB" id="10615674at2759"/>
<feature type="region of interest" description="Disordered" evidence="1">
    <location>
        <begin position="18"/>
        <end position="42"/>
    </location>
</feature>
<reference evidence="2 3" key="1">
    <citation type="submission" date="2019-05" db="EMBL/GenBank/DDBJ databases">
        <title>Mikania micrantha, genome provides insights into the molecular mechanism of rapid growth.</title>
        <authorList>
            <person name="Liu B."/>
        </authorList>
    </citation>
    <scope>NUCLEOTIDE SEQUENCE [LARGE SCALE GENOMIC DNA]</scope>
    <source>
        <strain evidence="2">NLD-2019</strain>
        <tissue evidence="2">Leaf</tissue>
    </source>
</reference>
<dbReference type="EMBL" id="SZYD01000010">
    <property type="protein sequence ID" value="KAD4983012.1"/>
    <property type="molecule type" value="Genomic_DNA"/>
</dbReference>
<proteinExistence type="predicted"/>
<dbReference type="AlphaFoldDB" id="A0A5N6NS12"/>
<keyword evidence="3" id="KW-1185">Reference proteome</keyword>
<evidence type="ECO:0000313" key="2">
    <source>
        <dbReference type="EMBL" id="KAD4983012.1"/>
    </source>
</evidence>
<comment type="caution">
    <text evidence="2">The sequence shown here is derived from an EMBL/GenBank/DDBJ whole genome shotgun (WGS) entry which is preliminary data.</text>
</comment>
<sequence length="85" mass="9219">MAADGVVSELAHVSVHVGEIESGPHVGESVHDEKSPDTSFPMEAVDEWPESKTSHWLKMTTEGSVGEEDEMLLLSNDLATEEPET</sequence>
<name>A0A5N6NS12_9ASTR</name>
<organism evidence="2 3">
    <name type="scientific">Mikania micrantha</name>
    <name type="common">bitter vine</name>
    <dbReference type="NCBI Taxonomy" id="192012"/>
    <lineage>
        <taxon>Eukaryota</taxon>
        <taxon>Viridiplantae</taxon>
        <taxon>Streptophyta</taxon>
        <taxon>Embryophyta</taxon>
        <taxon>Tracheophyta</taxon>
        <taxon>Spermatophyta</taxon>
        <taxon>Magnoliopsida</taxon>
        <taxon>eudicotyledons</taxon>
        <taxon>Gunneridae</taxon>
        <taxon>Pentapetalae</taxon>
        <taxon>asterids</taxon>
        <taxon>campanulids</taxon>
        <taxon>Asterales</taxon>
        <taxon>Asteraceae</taxon>
        <taxon>Asteroideae</taxon>
        <taxon>Heliantheae alliance</taxon>
        <taxon>Eupatorieae</taxon>
        <taxon>Mikania</taxon>
    </lineage>
</organism>
<dbReference type="Proteomes" id="UP000326396">
    <property type="component" value="Linkage Group LG18"/>
</dbReference>
<evidence type="ECO:0000313" key="3">
    <source>
        <dbReference type="Proteomes" id="UP000326396"/>
    </source>
</evidence>
<gene>
    <name evidence="2" type="ORF">E3N88_19683</name>
</gene>
<protein>
    <submittedName>
        <fullName evidence="2">Uncharacterized protein</fullName>
    </submittedName>
</protein>
<accession>A0A5N6NS12</accession>